<keyword evidence="2" id="KW-0560">Oxidoreductase</keyword>
<dbReference type="PANTHER" id="PTHR33993">
    <property type="entry name" value="GLYOXALASE-RELATED"/>
    <property type="match status" value="1"/>
</dbReference>
<dbReference type="CDD" id="cd07247">
    <property type="entry name" value="SgaA_N_like"/>
    <property type="match status" value="2"/>
</dbReference>
<dbReference type="RefSeq" id="WP_012384612.1">
    <property type="nucleotide sequence ID" value="NC_010581.1"/>
</dbReference>
<dbReference type="OrthoDB" id="9793039at2"/>
<sequence>MSTTQGTFVWYELMTTDAKAAETFYRDVVGWGSQDAGTEGMAYTLLTVGGIPRAGLMVLPKEASDAGAHPGWIGYVAVDDVDASAAKVSELGGKVLRQPDNIPNIGRFSVVADPQGAAFVLFKGAAEMPSPAPGTVSPGTPGTTGWHELAAGDWEKAFDFYSALFGWTKDQTFDMGPMGTYQLFAHDGAPIGGMMTKPPILPVPFWSYYFFVDSINAAIDRVKSAGGTVTNGPHQVPGGDWIIHGLDPQGAPFALVSRNA</sequence>
<accession>B2IC00</accession>
<gene>
    <name evidence="2" type="ordered locus">Bind_1624</name>
</gene>
<dbReference type="Pfam" id="PF00903">
    <property type="entry name" value="Glyoxalase"/>
    <property type="match status" value="2"/>
</dbReference>
<evidence type="ECO:0000313" key="2">
    <source>
        <dbReference type="EMBL" id="ACB95255.1"/>
    </source>
</evidence>
<feature type="domain" description="VOC" evidence="1">
    <location>
        <begin position="143"/>
        <end position="258"/>
    </location>
</feature>
<protein>
    <submittedName>
        <fullName evidence="2">Glyoxalase/bleomycin resistance protein/dioxygenase</fullName>
    </submittedName>
</protein>
<dbReference type="PANTHER" id="PTHR33993:SF14">
    <property type="entry name" value="GB|AAF24581.1"/>
    <property type="match status" value="1"/>
</dbReference>
<dbReference type="STRING" id="395963.Bind_1624"/>
<dbReference type="AlphaFoldDB" id="B2IC00"/>
<evidence type="ECO:0000313" key="3">
    <source>
        <dbReference type="Proteomes" id="UP000001695"/>
    </source>
</evidence>
<dbReference type="EMBL" id="CP001016">
    <property type="protein sequence ID" value="ACB95255.1"/>
    <property type="molecule type" value="Genomic_DNA"/>
</dbReference>
<name>B2IC00_BEII9</name>
<dbReference type="InterPro" id="IPR029068">
    <property type="entry name" value="Glyas_Bleomycin-R_OHBP_Dase"/>
</dbReference>
<dbReference type="Proteomes" id="UP000001695">
    <property type="component" value="Chromosome"/>
</dbReference>
<dbReference type="InterPro" id="IPR052164">
    <property type="entry name" value="Anthracycline_SecMetBiosynth"/>
</dbReference>
<feature type="domain" description="VOC" evidence="1">
    <location>
        <begin position="7"/>
        <end position="124"/>
    </location>
</feature>
<dbReference type="eggNOG" id="COG3324">
    <property type="taxonomic scope" value="Bacteria"/>
</dbReference>
<evidence type="ECO:0000259" key="1">
    <source>
        <dbReference type="PROSITE" id="PS51819"/>
    </source>
</evidence>
<reference evidence="2 3" key="2">
    <citation type="journal article" date="2010" name="J. Bacteriol.">
        <title>Complete genome sequence of Beijerinckia indica subsp. indica.</title>
        <authorList>
            <person name="Tamas I."/>
            <person name="Dedysh S.N."/>
            <person name="Liesack W."/>
            <person name="Stott M.B."/>
            <person name="Alam M."/>
            <person name="Murrell J.C."/>
            <person name="Dunfield P.F."/>
        </authorList>
    </citation>
    <scope>NUCLEOTIDE SEQUENCE [LARGE SCALE GENOMIC DNA]</scope>
    <source>
        <strain evidence="3">ATCC 9039 / DSM 1715 / NCIMB 8712</strain>
    </source>
</reference>
<keyword evidence="2" id="KW-0223">Dioxygenase</keyword>
<keyword evidence="3" id="KW-1185">Reference proteome</keyword>
<dbReference type="InterPro" id="IPR037523">
    <property type="entry name" value="VOC_core"/>
</dbReference>
<dbReference type="HOGENOM" id="CLU_069623_3_0_5"/>
<dbReference type="Gene3D" id="3.10.180.10">
    <property type="entry name" value="2,3-Dihydroxybiphenyl 1,2-Dioxygenase, domain 1"/>
    <property type="match status" value="2"/>
</dbReference>
<dbReference type="PROSITE" id="PS51819">
    <property type="entry name" value="VOC"/>
    <property type="match status" value="2"/>
</dbReference>
<dbReference type="SUPFAM" id="SSF54593">
    <property type="entry name" value="Glyoxalase/Bleomycin resistance protein/Dihydroxybiphenyl dioxygenase"/>
    <property type="match status" value="2"/>
</dbReference>
<dbReference type="GO" id="GO:0051213">
    <property type="term" value="F:dioxygenase activity"/>
    <property type="evidence" value="ECO:0007669"/>
    <property type="project" value="UniProtKB-KW"/>
</dbReference>
<organism evidence="2 3">
    <name type="scientific">Beijerinckia indica subsp. indica (strain ATCC 9039 / DSM 1715 / NCIMB 8712)</name>
    <dbReference type="NCBI Taxonomy" id="395963"/>
    <lineage>
        <taxon>Bacteria</taxon>
        <taxon>Pseudomonadati</taxon>
        <taxon>Pseudomonadota</taxon>
        <taxon>Alphaproteobacteria</taxon>
        <taxon>Hyphomicrobiales</taxon>
        <taxon>Beijerinckiaceae</taxon>
        <taxon>Beijerinckia</taxon>
    </lineage>
</organism>
<dbReference type="KEGG" id="bid:Bind_1624"/>
<proteinExistence type="predicted"/>
<reference evidence="3" key="1">
    <citation type="submission" date="2008-03" db="EMBL/GenBank/DDBJ databases">
        <title>Complete sequence of chromosome of Beijerinckia indica subsp. indica ATCC 9039.</title>
        <authorList>
            <consortium name="US DOE Joint Genome Institute"/>
            <person name="Copeland A."/>
            <person name="Lucas S."/>
            <person name="Lapidus A."/>
            <person name="Glavina del Rio T."/>
            <person name="Dalin E."/>
            <person name="Tice H."/>
            <person name="Bruce D."/>
            <person name="Goodwin L."/>
            <person name="Pitluck S."/>
            <person name="LaButti K."/>
            <person name="Schmutz J."/>
            <person name="Larimer F."/>
            <person name="Land M."/>
            <person name="Hauser L."/>
            <person name="Kyrpides N."/>
            <person name="Mikhailova N."/>
            <person name="Dunfield P.F."/>
            <person name="Dedysh S.N."/>
            <person name="Liesack W."/>
            <person name="Saw J.H."/>
            <person name="Alam M."/>
            <person name="Chen Y."/>
            <person name="Murrell J.C."/>
            <person name="Richardson P."/>
        </authorList>
    </citation>
    <scope>NUCLEOTIDE SEQUENCE [LARGE SCALE GENOMIC DNA]</scope>
    <source>
        <strain evidence="3">ATCC 9039 / DSM 1715 / NCIMB 8712</strain>
    </source>
</reference>
<dbReference type="InterPro" id="IPR004360">
    <property type="entry name" value="Glyas_Fos-R_dOase_dom"/>
</dbReference>